<feature type="region of interest" description="Disordered" evidence="4">
    <location>
        <begin position="522"/>
        <end position="563"/>
    </location>
</feature>
<keyword evidence="5" id="KW-0812">Transmembrane</keyword>
<proteinExistence type="predicted"/>
<evidence type="ECO:0000256" key="1">
    <source>
        <dbReference type="ARBA" id="ARBA00004196"/>
    </source>
</evidence>
<dbReference type="Pfam" id="PF25990">
    <property type="entry name" value="Beta-barrel_YknX"/>
    <property type="match status" value="1"/>
</dbReference>
<feature type="domain" description="YknX-like beta-barrel" evidence="7">
    <location>
        <begin position="361"/>
        <end position="441"/>
    </location>
</feature>
<feature type="coiled-coil region" evidence="3">
    <location>
        <begin position="162"/>
        <end position="208"/>
    </location>
</feature>
<feature type="domain" description="CzcB-like C-terminal circularly permuted SH3-like" evidence="6">
    <location>
        <begin position="450"/>
        <end position="501"/>
    </location>
</feature>
<evidence type="ECO:0000256" key="5">
    <source>
        <dbReference type="SAM" id="Phobius"/>
    </source>
</evidence>
<evidence type="ECO:0000259" key="6">
    <source>
        <dbReference type="Pfam" id="PF25975"/>
    </source>
</evidence>
<protein>
    <submittedName>
        <fullName evidence="8">Efflux RND transporter periplasmic adaptor subunit</fullName>
    </submittedName>
</protein>
<name>A0A927F7H1_9BACT</name>
<evidence type="ECO:0000256" key="4">
    <source>
        <dbReference type="SAM" id="MobiDB-lite"/>
    </source>
</evidence>
<keyword evidence="5" id="KW-0472">Membrane</keyword>
<dbReference type="Gene3D" id="2.40.50.100">
    <property type="match status" value="1"/>
</dbReference>
<reference evidence="8" key="1">
    <citation type="submission" date="2020-09" db="EMBL/GenBank/DDBJ databases">
        <title>Pelagicoccus enzymogenes sp. nov. with an EPS production, isolated from marine sediment.</title>
        <authorList>
            <person name="Feng X."/>
        </authorList>
    </citation>
    <scope>NUCLEOTIDE SEQUENCE</scope>
    <source>
        <strain evidence="8">NFK12</strain>
    </source>
</reference>
<feature type="compositionally biased region" description="Basic and acidic residues" evidence="4">
    <location>
        <begin position="541"/>
        <end position="563"/>
    </location>
</feature>
<keyword evidence="5" id="KW-1133">Transmembrane helix</keyword>
<dbReference type="Gene3D" id="1.10.287.470">
    <property type="entry name" value="Helix hairpin bin"/>
    <property type="match status" value="1"/>
</dbReference>
<feature type="transmembrane region" description="Helical" evidence="5">
    <location>
        <begin position="37"/>
        <end position="57"/>
    </location>
</feature>
<evidence type="ECO:0000259" key="7">
    <source>
        <dbReference type="Pfam" id="PF25990"/>
    </source>
</evidence>
<dbReference type="Proteomes" id="UP000622317">
    <property type="component" value="Unassembled WGS sequence"/>
</dbReference>
<dbReference type="InterPro" id="IPR058636">
    <property type="entry name" value="Beta-barrel_YknX"/>
</dbReference>
<sequence>MTNTPKDADKPRLPAKLRELALKSRAFLAGSYKRRPIVTSLSAAVVVSLLFIALFGGGSDEDAFNYHEVTRSDFLVSIVEGGSLQAVKEVTVRNEVDGTSRIIYIIPEGTYVKKGDLIVQLDTAEAEKDLNEQLLRYEDDKADVIKSKTDVTITRSEVESDIRSAELAVKFAEMDLQKFEQIEKEQEMRNAQIEVFTAEESLKLAEEKLDWSEKLTEEGFETKGNLDRDKLAVTKQSLSLEKAKSVKKMLSDYDLAKLEAEYRSKLEEAKEELERVKTQGNSKILQNQANYEKAERKLNLSEAKLKKMQEQMESTNIKAPQDGLIVYAKPRSRYSRESIIEEGAEIRQRQSIVTIPDTSSMKVVVKVHESHVNQLKIGQTAFIVLDSMPDSRFRGRVTKIAILPDQQSSFGNSNLKVYDTEIVIEDKLPDVKPGVSAKAEIVITNLQDVITVPIQCVTTIKGQQVCFVKGIGGPKPVEVEIGLFNNKYIEIVSGLEEGDRVLLSPPMDGSIDLGGAIIQKDEEVDLEANETAAPVENPRPVNRERPSNAPRPERKPSGPRQDT</sequence>
<evidence type="ECO:0000256" key="3">
    <source>
        <dbReference type="SAM" id="Coils"/>
    </source>
</evidence>
<dbReference type="GO" id="GO:0030313">
    <property type="term" value="C:cell envelope"/>
    <property type="evidence" value="ECO:0007669"/>
    <property type="project" value="UniProtKB-SubCell"/>
</dbReference>
<dbReference type="SUPFAM" id="SSF111369">
    <property type="entry name" value="HlyD-like secretion proteins"/>
    <property type="match status" value="2"/>
</dbReference>
<dbReference type="InterPro" id="IPR050465">
    <property type="entry name" value="UPF0194_transport"/>
</dbReference>
<comment type="caution">
    <text evidence="8">The sequence shown here is derived from an EMBL/GenBank/DDBJ whole genome shotgun (WGS) entry which is preliminary data.</text>
</comment>
<dbReference type="EMBL" id="JACYFG010000007">
    <property type="protein sequence ID" value="MBD5779126.1"/>
    <property type="molecule type" value="Genomic_DNA"/>
</dbReference>
<dbReference type="Pfam" id="PF25975">
    <property type="entry name" value="CzcB_C"/>
    <property type="match status" value="1"/>
</dbReference>
<accession>A0A927F7H1</accession>
<dbReference type="Gene3D" id="2.40.420.20">
    <property type="match status" value="1"/>
</dbReference>
<dbReference type="AlphaFoldDB" id="A0A927F7H1"/>
<evidence type="ECO:0000313" key="8">
    <source>
        <dbReference type="EMBL" id="MBD5779126.1"/>
    </source>
</evidence>
<evidence type="ECO:0000256" key="2">
    <source>
        <dbReference type="ARBA" id="ARBA00023054"/>
    </source>
</evidence>
<dbReference type="PANTHER" id="PTHR32347">
    <property type="entry name" value="EFFLUX SYSTEM COMPONENT YKNX-RELATED"/>
    <property type="match status" value="1"/>
</dbReference>
<gene>
    <name evidence="8" type="ORF">IEN85_06445</name>
</gene>
<dbReference type="InterPro" id="IPR058649">
    <property type="entry name" value="CzcB_C"/>
</dbReference>
<evidence type="ECO:0000313" key="9">
    <source>
        <dbReference type="Proteomes" id="UP000622317"/>
    </source>
</evidence>
<dbReference type="Gene3D" id="2.40.30.170">
    <property type="match status" value="1"/>
</dbReference>
<organism evidence="8 9">
    <name type="scientific">Pelagicoccus enzymogenes</name>
    <dbReference type="NCBI Taxonomy" id="2773457"/>
    <lineage>
        <taxon>Bacteria</taxon>
        <taxon>Pseudomonadati</taxon>
        <taxon>Verrucomicrobiota</taxon>
        <taxon>Opitutia</taxon>
        <taxon>Puniceicoccales</taxon>
        <taxon>Pelagicoccaceae</taxon>
        <taxon>Pelagicoccus</taxon>
    </lineage>
</organism>
<feature type="coiled-coil region" evidence="3">
    <location>
        <begin position="255"/>
        <end position="318"/>
    </location>
</feature>
<keyword evidence="2 3" id="KW-0175">Coiled coil</keyword>
<keyword evidence="9" id="KW-1185">Reference proteome</keyword>
<dbReference type="RefSeq" id="WP_191616265.1">
    <property type="nucleotide sequence ID" value="NZ_JACYFG010000007.1"/>
</dbReference>
<comment type="subcellular location">
    <subcellularLocation>
        <location evidence="1">Cell envelope</location>
    </subcellularLocation>
</comment>
<dbReference type="PANTHER" id="PTHR32347:SF23">
    <property type="entry name" value="BLL5650 PROTEIN"/>
    <property type="match status" value="1"/>
</dbReference>